<dbReference type="InterPro" id="IPR011764">
    <property type="entry name" value="Biotin_carboxylation_dom"/>
</dbReference>
<sequence>MKPIKKLLIANRGEIACRVIRACKRLGISSVAVYSDADAEALHVKQADESVHIGPSKSAHSYLDIGKILAAAKQVGADAIHPGYGFLSENAEFATAVIESGIVWIGPDPASIRNMGDKQKARDIAVAAHVPVVPGSIRFRSDNMDKLHVEANRVGFPLLVKAAAGGGGIGMKHVSKPEDLQAAVVATQSLAKSAFGNADVFLEKYIPNARHVEIQIFGFPGGAVHFYERDCSTQRRFQKIIEESPAPNLSQEVRHGMVIAAVSLANSVHYRGAGTVEFILDVDTDAYYFLEMNTRIQVEHPVTEMTTDSDLVSMQIQLARGDLVLIDQASIRQMGHAIECRLYAENPAKRFMPSPGVLQQFDFTYANPAFIRIETGYEMQNEITPFYDPMIAKVIAYGDNREDAVNRLLAVLENARVEGIKSNLSFLIACLKDPLFQQGKITTNFVAENITSLT</sequence>
<dbReference type="SUPFAM" id="SSF56059">
    <property type="entry name" value="Glutathione synthetase ATP-binding domain-like"/>
    <property type="match status" value="1"/>
</dbReference>
<evidence type="ECO:0000256" key="2">
    <source>
        <dbReference type="ARBA" id="ARBA00022741"/>
    </source>
</evidence>
<dbReference type="PROSITE" id="PS00866">
    <property type="entry name" value="CPSASE_1"/>
    <property type="match status" value="1"/>
</dbReference>
<dbReference type="Pfam" id="PF00289">
    <property type="entry name" value="Biotin_carb_N"/>
    <property type="match status" value="1"/>
</dbReference>
<dbReference type="InterPro" id="IPR050856">
    <property type="entry name" value="Biotin_carboxylase_complex"/>
</dbReference>
<dbReference type="SUPFAM" id="SSF52440">
    <property type="entry name" value="PreATP-grasp domain"/>
    <property type="match status" value="1"/>
</dbReference>
<dbReference type="PANTHER" id="PTHR18866">
    <property type="entry name" value="CARBOXYLASE:PYRUVATE/ACETYL-COA/PROPIONYL-COA CARBOXYLASE"/>
    <property type="match status" value="1"/>
</dbReference>
<feature type="domain" description="ATP-grasp" evidence="6">
    <location>
        <begin position="122"/>
        <end position="320"/>
    </location>
</feature>
<keyword evidence="2 5" id="KW-0547">Nucleotide-binding</keyword>
<evidence type="ECO:0000313" key="9">
    <source>
        <dbReference type="Proteomes" id="UP000295525"/>
    </source>
</evidence>
<dbReference type="RefSeq" id="WP_243700939.1">
    <property type="nucleotide sequence ID" value="NZ_SMAJ01000014.1"/>
</dbReference>
<protein>
    <submittedName>
        <fullName evidence="8">3-methylcrotonyl-CoA carboxylase alpha subunit</fullName>
    </submittedName>
</protein>
<dbReference type="GO" id="GO:0016874">
    <property type="term" value="F:ligase activity"/>
    <property type="evidence" value="ECO:0007669"/>
    <property type="project" value="UniProtKB-KW"/>
</dbReference>
<dbReference type="InterPro" id="IPR005481">
    <property type="entry name" value="BC-like_N"/>
</dbReference>
<dbReference type="SUPFAM" id="SSF51246">
    <property type="entry name" value="Rudiment single hybrid motif"/>
    <property type="match status" value="1"/>
</dbReference>
<dbReference type="PROSITE" id="PS50979">
    <property type="entry name" value="BC"/>
    <property type="match status" value="1"/>
</dbReference>
<evidence type="ECO:0000256" key="3">
    <source>
        <dbReference type="ARBA" id="ARBA00022840"/>
    </source>
</evidence>
<keyword evidence="9" id="KW-1185">Reference proteome</keyword>
<dbReference type="PANTHER" id="PTHR18866:SF33">
    <property type="entry name" value="METHYLCROTONOYL-COA CARBOXYLASE SUBUNIT ALPHA, MITOCHONDRIAL-RELATED"/>
    <property type="match status" value="1"/>
</dbReference>
<dbReference type="GO" id="GO:0005524">
    <property type="term" value="F:ATP binding"/>
    <property type="evidence" value="ECO:0007669"/>
    <property type="project" value="UniProtKB-UniRule"/>
</dbReference>
<comment type="caution">
    <text evidence="8">The sequence shown here is derived from an EMBL/GenBank/DDBJ whole genome shotgun (WGS) entry which is preliminary data.</text>
</comment>
<keyword evidence="1" id="KW-0436">Ligase</keyword>
<organism evidence="8 9">
    <name type="scientific">Paralcaligenes ureilyticus</name>
    <dbReference type="NCBI Taxonomy" id="627131"/>
    <lineage>
        <taxon>Bacteria</taxon>
        <taxon>Pseudomonadati</taxon>
        <taxon>Pseudomonadota</taxon>
        <taxon>Betaproteobacteria</taxon>
        <taxon>Burkholderiales</taxon>
        <taxon>Alcaligenaceae</taxon>
        <taxon>Paralcaligenes</taxon>
    </lineage>
</organism>
<dbReference type="InterPro" id="IPR005479">
    <property type="entry name" value="CPAse_ATP-bd"/>
</dbReference>
<evidence type="ECO:0000256" key="1">
    <source>
        <dbReference type="ARBA" id="ARBA00022598"/>
    </source>
</evidence>
<dbReference type="InterPro" id="IPR011054">
    <property type="entry name" value="Rudment_hybrid_motif"/>
</dbReference>
<dbReference type="EMBL" id="SMAJ01000014">
    <property type="protein sequence ID" value="TCT03732.1"/>
    <property type="molecule type" value="Genomic_DNA"/>
</dbReference>
<feature type="domain" description="Biotin carboxylation" evidence="7">
    <location>
        <begin position="3"/>
        <end position="451"/>
    </location>
</feature>
<keyword evidence="4" id="KW-0092">Biotin</keyword>
<dbReference type="PROSITE" id="PS00867">
    <property type="entry name" value="CPSASE_2"/>
    <property type="match status" value="1"/>
</dbReference>
<dbReference type="InterPro" id="IPR005482">
    <property type="entry name" value="Biotin_COase_C"/>
</dbReference>
<evidence type="ECO:0000313" key="8">
    <source>
        <dbReference type="EMBL" id="TCT03732.1"/>
    </source>
</evidence>
<gene>
    <name evidence="8" type="ORF">EDC26_11438</name>
</gene>
<proteinExistence type="predicted"/>
<evidence type="ECO:0000256" key="4">
    <source>
        <dbReference type="ARBA" id="ARBA00023267"/>
    </source>
</evidence>
<dbReference type="Proteomes" id="UP000295525">
    <property type="component" value="Unassembled WGS sequence"/>
</dbReference>
<dbReference type="Pfam" id="PF02786">
    <property type="entry name" value="CPSase_L_D2"/>
    <property type="match status" value="1"/>
</dbReference>
<dbReference type="GO" id="GO:0046872">
    <property type="term" value="F:metal ion binding"/>
    <property type="evidence" value="ECO:0007669"/>
    <property type="project" value="InterPro"/>
</dbReference>
<reference evidence="8 9" key="1">
    <citation type="submission" date="2019-03" db="EMBL/GenBank/DDBJ databases">
        <title>Genomic Encyclopedia of Type Strains, Phase IV (KMG-IV): sequencing the most valuable type-strain genomes for metagenomic binning, comparative biology and taxonomic classification.</title>
        <authorList>
            <person name="Goeker M."/>
        </authorList>
    </citation>
    <scope>NUCLEOTIDE SEQUENCE [LARGE SCALE GENOMIC DNA]</scope>
    <source>
        <strain evidence="8 9">DSM 24591</strain>
    </source>
</reference>
<accession>A0A4R3LT69</accession>
<keyword evidence="3 5" id="KW-0067">ATP-binding</keyword>
<dbReference type="PROSITE" id="PS50975">
    <property type="entry name" value="ATP_GRASP"/>
    <property type="match status" value="1"/>
</dbReference>
<evidence type="ECO:0000256" key="5">
    <source>
        <dbReference type="PROSITE-ProRule" id="PRU00409"/>
    </source>
</evidence>
<evidence type="ECO:0000259" key="6">
    <source>
        <dbReference type="PROSITE" id="PS50975"/>
    </source>
</evidence>
<dbReference type="InterPro" id="IPR011761">
    <property type="entry name" value="ATP-grasp"/>
</dbReference>
<dbReference type="SMART" id="SM00878">
    <property type="entry name" value="Biotin_carb_C"/>
    <property type="match status" value="1"/>
</dbReference>
<dbReference type="InterPro" id="IPR016185">
    <property type="entry name" value="PreATP-grasp_dom_sf"/>
</dbReference>
<dbReference type="FunFam" id="3.40.50.20:FF:000010">
    <property type="entry name" value="Propionyl-CoA carboxylase subunit alpha"/>
    <property type="match status" value="1"/>
</dbReference>
<evidence type="ECO:0000259" key="7">
    <source>
        <dbReference type="PROSITE" id="PS50979"/>
    </source>
</evidence>
<name>A0A4R3LT69_9BURK</name>
<dbReference type="AlphaFoldDB" id="A0A4R3LT69"/>
<dbReference type="Pfam" id="PF02785">
    <property type="entry name" value="Biotin_carb_C"/>
    <property type="match status" value="1"/>
</dbReference>
<dbReference type="Gene3D" id="3.30.470.20">
    <property type="entry name" value="ATP-grasp fold, B domain"/>
    <property type="match status" value="1"/>
</dbReference>